<reference evidence="1 2" key="1">
    <citation type="submission" date="2021-06" db="EMBL/GenBank/DDBJ databases">
        <authorList>
            <person name="Kallberg Y."/>
            <person name="Tangrot J."/>
            <person name="Rosling A."/>
        </authorList>
    </citation>
    <scope>NUCLEOTIDE SEQUENCE [LARGE SCALE GENOMIC DNA]</scope>
    <source>
        <strain evidence="1 2">120-4 pot B 10/14</strain>
    </source>
</reference>
<evidence type="ECO:0000313" key="1">
    <source>
        <dbReference type="EMBL" id="CAG8551300.1"/>
    </source>
</evidence>
<proteinExistence type="predicted"/>
<accession>A0ABN7UAS1</accession>
<evidence type="ECO:0000313" key="2">
    <source>
        <dbReference type="Proteomes" id="UP000789901"/>
    </source>
</evidence>
<organism evidence="1 2">
    <name type="scientific">Gigaspora margarita</name>
    <dbReference type="NCBI Taxonomy" id="4874"/>
    <lineage>
        <taxon>Eukaryota</taxon>
        <taxon>Fungi</taxon>
        <taxon>Fungi incertae sedis</taxon>
        <taxon>Mucoromycota</taxon>
        <taxon>Glomeromycotina</taxon>
        <taxon>Glomeromycetes</taxon>
        <taxon>Diversisporales</taxon>
        <taxon>Gigasporaceae</taxon>
        <taxon>Gigaspora</taxon>
    </lineage>
</organism>
<keyword evidence="2" id="KW-1185">Reference proteome</keyword>
<protein>
    <submittedName>
        <fullName evidence="1">7805_t:CDS:1</fullName>
    </submittedName>
</protein>
<sequence length="182" mass="21704">MKSRQPKWYEEVQKLIEETVNWSWNLVEKIFFILKKWTQEEGKAWIITGDKMFGKMTSHRDRMAIISHWQINEMTKKLSRCTGCAQNCLSLRKKSLKESRNYIEEKSRQEKVGKIEIRQHKGLREIDKDQWYKLRRKVIELRVLKIRMCSSEIIIGGVSRPAVRVADEELVDVLEFITLSFS</sequence>
<dbReference type="EMBL" id="CAJVQB010001810">
    <property type="protein sequence ID" value="CAG8551300.1"/>
    <property type="molecule type" value="Genomic_DNA"/>
</dbReference>
<dbReference type="Proteomes" id="UP000789901">
    <property type="component" value="Unassembled WGS sequence"/>
</dbReference>
<gene>
    <name evidence="1" type="ORF">GMARGA_LOCUS4571</name>
</gene>
<name>A0ABN7UAS1_GIGMA</name>
<comment type="caution">
    <text evidence="1">The sequence shown here is derived from an EMBL/GenBank/DDBJ whole genome shotgun (WGS) entry which is preliminary data.</text>
</comment>